<sequence>MALKINIFRQLAMKAGTPGKYYINPSPKLMSRASQWRVVEHEDGIETIFNKGAFNDVTIFMKRYYNQDIGDCENKDDDYSYIVNNDYLNHREAKAEKKDGNPVFYFPKIKSEDNNKKS</sequence>
<evidence type="ECO:0000313" key="2">
    <source>
        <dbReference type="Proteomes" id="UP000316621"/>
    </source>
</evidence>
<evidence type="ECO:0000313" key="1">
    <source>
        <dbReference type="EMBL" id="RZC68949.1"/>
    </source>
</evidence>
<dbReference type="Gramene" id="RZC68949">
    <property type="protein sequence ID" value="RZC68949"/>
    <property type="gene ID" value="C5167_032026"/>
</dbReference>
<keyword evidence="2" id="KW-1185">Reference proteome</keyword>
<dbReference type="Proteomes" id="UP000316621">
    <property type="component" value="Chromosome 7"/>
</dbReference>
<name>A0A4Y7KAJ2_PAPSO</name>
<proteinExistence type="predicted"/>
<dbReference type="EMBL" id="CM010721">
    <property type="protein sequence ID" value="RZC68949.1"/>
    <property type="molecule type" value="Genomic_DNA"/>
</dbReference>
<organism evidence="1 2">
    <name type="scientific">Papaver somniferum</name>
    <name type="common">Opium poppy</name>
    <dbReference type="NCBI Taxonomy" id="3469"/>
    <lineage>
        <taxon>Eukaryota</taxon>
        <taxon>Viridiplantae</taxon>
        <taxon>Streptophyta</taxon>
        <taxon>Embryophyta</taxon>
        <taxon>Tracheophyta</taxon>
        <taxon>Spermatophyta</taxon>
        <taxon>Magnoliopsida</taxon>
        <taxon>Ranunculales</taxon>
        <taxon>Papaveraceae</taxon>
        <taxon>Papaveroideae</taxon>
        <taxon>Papaver</taxon>
    </lineage>
</organism>
<gene>
    <name evidence="1" type="ORF">C5167_032026</name>
</gene>
<protein>
    <submittedName>
        <fullName evidence="1">Uncharacterized protein</fullName>
    </submittedName>
</protein>
<accession>A0A4Y7KAJ2</accession>
<dbReference type="OrthoDB" id="1909022at2759"/>
<dbReference type="AlphaFoldDB" id="A0A4Y7KAJ2"/>
<reference evidence="1 2" key="1">
    <citation type="journal article" date="2018" name="Science">
        <title>The opium poppy genome and morphinan production.</title>
        <authorList>
            <person name="Guo L."/>
            <person name="Winzer T."/>
            <person name="Yang X."/>
            <person name="Li Y."/>
            <person name="Ning Z."/>
            <person name="He Z."/>
            <person name="Teodor R."/>
            <person name="Lu Y."/>
            <person name="Bowser T.A."/>
            <person name="Graham I.A."/>
            <person name="Ye K."/>
        </authorList>
    </citation>
    <scope>NUCLEOTIDE SEQUENCE [LARGE SCALE GENOMIC DNA]</scope>
    <source>
        <strain evidence="2">cv. HN1</strain>
        <tissue evidence="1">Leaves</tissue>
    </source>
</reference>